<organism evidence="1">
    <name type="scientific">Siphoviridae sp. ctMsr1</name>
    <dbReference type="NCBI Taxonomy" id="2826264"/>
    <lineage>
        <taxon>Viruses</taxon>
        <taxon>Duplodnaviria</taxon>
        <taxon>Heunggongvirae</taxon>
        <taxon>Uroviricota</taxon>
        <taxon>Caudoviricetes</taxon>
    </lineage>
</organism>
<reference evidence="1" key="1">
    <citation type="journal article" date="2021" name="Proc. Natl. Acad. Sci. U.S.A.">
        <title>A Catalog of Tens of Thousands of Viruses from Human Metagenomes Reveals Hidden Associations with Chronic Diseases.</title>
        <authorList>
            <person name="Tisza M.J."/>
            <person name="Buck C.B."/>
        </authorList>
    </citation>
    <scope>NUCLEOTIDE SEQUENCE</scope>
    <source>
        <strain evidence="1">CtMsr1</strain>
    </source>
</reference>
<evidence type="ECO:0000313" key="1">
    <source>
        <dbReference type="EMBL" id="DAD73797.1"/>
    </source>
</evidence>
<accession>A0A8S5LUS2</accession>
<name>A0A8S5LUS2_9CAUD</name>
<protein>
    <submittedName>
        <fullName evidence="1">Uncharacterized protein</fullName>
    </submittedName>
</protein>
<dbReference type="EMBL" id="BK014744">
    <property type="protein sequence ID" value="DAD73797.1"/>
    <property type="molecule type" value="Genomic_DNA"/>
</dbReference>
<proteinExistence type="predicted"/>
<sequence>MSSWTYVQGLIELDVPGRTQAEKNYILQTVIDHLPKVTGSEKSMNIYTIQTAGHDSWQNFDEFYNRVEDFRTQSRYFLVLDGNLRDRHYKDTFKELNKFLNRLGKRLMVDSVYVRLYNYEHSHIFTNKNDCYGKMFENEDPWYNYLMWEFEDED</sequence>